<dbReference type="Proteomes" id="UP001060414">
    <property type="component" value="Chromosome"/>
</dbReference>
<protein>
    <submittedName>
        <fullName evidence="2">MlaD family protein</fullName>
    </submittedName>
</protein>
<dbReference type="PANTHER" id="PTHR36698:SF3">
    <property type="entry name" value="ABC-TYPE TRANSPORT AUXILIARY LIPOPROTEIN COMPONENT DOMAIN-CONTAINING PROTEIN"/>
    <property type="match status" value="1"/>
</dbReference>
<feature type="domain" description="Mce/MlaD" evidence="1">
    <location>
        <begin position="37"/>
        <end position="143"/>
    </location>
</feature>
<evidence type="ECO:0000313" key="3">
    <source>
        <dbReference type="Proteomes" id="UP001060414"/>
    </source>
</evidence>
<reference evidence="2" key="1">
    <citation type="journal article" date="2022" name="Environ. Microbiol.">
        <title>Geoalkalibacter halelectricus SAP #1 sp. nov. possessing extracellular electron transfer and mineral#reducing capabilities from a haloalkaline environment.</title>
        <authorList>
            <person name="Yadav S."/>
            <person name="Singh R."/>
            <person name="Sundharam S.S."/>
            <person name="Chaudhary S."/>
            <person name="Krishnamurthi S."/>
            <person name="Patil S.A."/>
        </authorList>
    </citation>
    <scope>NUCLEOTIDE SEQUENCE</scope>
    <source>
        <strain evidence="2">SAP-1</strain>
    </source>
</reference>
<gene>
    <name evidence="2" type="ORF">L9S41_16010</name>
</gene>
<dbReference type="InterPro" id="IPR003399">
    <property type="entry name" value="Mce/MlaD"/>
</dbReference>
<sequence length="333" mass="36252">MSKKVNPALVGGFVLGALALALAAVIIFGGGHLFRATERYVLYFDGSVKGLNVGAPVVFRGVQVGSVVQIRIEFDERDLNFRIPVVIEVLPDRFTQVCCEENGVSRELQVGTQEFIDLMVEAGLRAQLQMQSLVTGQLLVNIDLLPERSPRLVDVPTPYPQLPTIPSHLEQFTRTLEELPLDEIVHKFIGVLDGLEQLVRSPELGEALGDLRTTLADVQSLVRGMEQRLAGTDEQLRATLESARLMLTNLDGQLTPLAEILVEAAQAGQGALEETRQAMSALKETVGQDSSLSMQLESTLAEVAAAARSLRILSDFLERHPDALLRGKGGPSR</sequence>
<dbReference type="EMBL" id="CP092109">
    <property type="protein sequence ID" value="UWZ79169.1"/>
    <property type="molecule type" value="Genomic_DNA"/>
</dbReference>
<organism evidence="2 3">
    <name type="scientific">Geoalkalibacter halelectricus</name>
    <dbReference type="NCBI Taxonomy" id="2847045"/>
    <lineage>
        <taxon>Bacteria</taxon>
        <taxon>Pseudomonadati</taxon>
        <taxon>Thermodesulfobacteriota</taxon>
        <taxon>Desulfuromonadia</taxon>
        <taxon>Desulfuromonadales</taxon>
        <taxon>Geoalkalibacteraceae</taxon>
        <taxon>Geoalkalibacter</taxon>
    </lineage>
</organism>
<dbReference type="Pfam" id="PF02470">
    <property type="entry name" value="MlaD"/>
    <property type="match status" value="1"/>
</dbReference>
<proteinExistence type="predicted"/>
<keyword evidence="3" id="KW-1185">Reference proteome</keyword>
<dbReference type="PANTHER" id="PTHR36698">
    <property type="entry name" value="BLL5892 PROTEIN"/>
    <property type="match status" value="1"/>
</dbReference>
<dbReference type="RefSeq" id="WP_260747526.1">
    <property type="nucleotide sequence ID" value="NZ_CP092109.1"/>
</dbReference>
<accession>A0ABY5ZL40</accession>
<evidence type="ECO:0000259" key="1">
    <source>
        <dbReference type="Pfam" id="PF02470"/>
    </source>
</evidence>
<evidence type="ECO:0000313" key="2">
    <source>
        <dbReference type="EMBL" id="UWZ79169.1"/>
    </source>
</evidence>
<name>A0ABY5ZL40_9BACT</name>